<dbReference type="EMBL" id="PVNG01000010">
    <property type="protein sequence ID" value="PRX63625.1"/>
    <property type="molecule type" value="Genomic_DNA"/>
</dbReference>
<dbReference type="Proteomes" id="UP000238312">
    <property type="component" value="Unassembled WGS sequence"/>
</dbReference>
<comment type="caution">
    <text evidence="1">The sequence shown here is derived from an EMBL/GenBank/DDBJ whole genome shotgun (WGS) entry which is preliminary data.</text>
</comment>
<protein>
    <submittedName>
        <fullName evidence="1">Uncharacterized protein</fullName>
    </submittedName>
</protein>
<sequence>MTRTAPRHPEDVTRFAPKNRVPLAVDEPRPLTTGGTGGYSGQDGFEVSVDFVNAGKESVTIVGIGRSGPGLKLLNAERRRPYVLLPLRRSPFQ</sequence>
<organism evidence="1 2">
    <name type="scientific">Nonomuraea fuscirosea</name>
    <dbReference type="NCBI Taxonomy" id="1291556"/>
    <lineage>
        <taxon>Bacteria</taxon>
        <taxon>Bacillati</taxon>
        <taxon>Actinomycetota</taxon>
        <taxon>Actinomycetes</taxon>
        <taxon>Streptosporangiales</taxon>
        <taxon>Streptosporangiaceae</taxon>
        <taxon>Nonomuraea</taxon>
    </lineage>
</organism>
<keyword evidence="2" id="KW-1185">Reference proteome</keyword>
<evidence type="ECO:0000313" key="2">
    <source>
        <dbReference type="Proteomes" id="UP000238312"/>
    </source>
</evidence>
<reference evidence="1 2" key="1">
    <citation type="submission" date="2018-03" db="EMBL/GenBank/DDBJ databases">
        <title>Genomic Encyclopedia of Type Strains, Phase III (KMG-III): the genomes of soil and plant-associated and newly described type strains.</title>
        <authorList>
            <person name="Whitman W."/>
        </authorList>
    </citation>
    <scope>NUCLEOTIDE SEQUENCE [LARGE SCALE GENOMIC DNA]</scope>
    <source>
        <strain evidence="1 2">CGMCC 4.7104</strain>
    </source>
</reference>
<evidence type="ECO:0000313" key="1">
    <source>
        <dbReference type="EMBL" id="PRX63625.1"/>
    </source>
</evidence>
<accession>A0A2T0MX08</accession>
<name>A0A2T0MX08_9ACTN</name>
<dbReference type="AlphaFoldDB" id="A0A2T0MX08"/>
<gene>
    <name evidence="1" type="ORF">B0I32_11075</name>
</gene>
<proteinExistence type="predicted"/>